<accession>A0ABR9ZG13</accession>
<protein>
    <submittedName>
        <fullName evidence="1">Uncharacterized protein</fullName>
    </submittedName>
</protein>
<dbReference type="Proteomes" id="UP000726136">
    <property type="component" value="Unassembled WGS sequence"/>
</dbReference>
<evidence type="ECO:0000313" key="2">
    <source>
        <dbReference type="Proteomes" id="UP000726136"/>
    </source>
</evidence>
<keyword evidence="2" id="KW-1185">Reference proteome</keyword>
<organism evidence="1 2">
    <name type="scientific">Vibrio anguillarum</name>
    <name type="common">Listonella anguillarum</name>
    <dbReference type="NCBI Taxonomy" id="55601"/>
    <lineage>
        <taxon>Bacteria</taxon>
        <taxon>Pseudomonadati</taxon>
        <taxon>Pseudomonadota</taxon>
        <taxon>Gammaproteobacteria</taxon>
        <taxon>Vibrionales</taxon>
        <taxon>Vibrionaceae</taxon>
        <taxon>Vibrio</taxon>
    </lineage>
</organism>
<feature type="non-terminal residue" evidence="1">
    <location>
        <position position="1"/>
    </location>
</feature>
<dbReference type="RefSeq" id="WP_214651820.1">
    <property type="nucleotide sequence ID" value="NZ_RDPI01001699.1"/>
</dbReference>
<comment type="caution">
    <text evidence="1">The sequence shown here is derived from an EMBL/GenBank/DDBJ whole genome shotgun (WGS) entry which is preliminary data.</text>
</comment>
<evidence type="ECO:0000313" key="1">
    <source>
        <dbReference type="EMBL" id="MBF4377385.1"/>
    </source>
</evidence>
<dbReference type="EMBL" id="RDPI01001699">
    <property type="protein sequence ID" value="MBF4377385.1"/>
    <property type="molecule type" value="Genomic_DNA"/>
</dbReference>
<gene>
    <name evidence="1" type="ORF">EAY46_30910</name>
</gene>
<sequence length="108" mass="12221">NLSSNKSPLFQDALVAMKSINALTVDEQLRAPYHGDAMMTLAQVDSIDRDLFPIFVKPVIIDQRNIAEIEHVQLRLAHDNIEYVSEDGVIDTLVTLIGEAFIEWKTRQ</sequence>
<proteinExistence type="predicted"/>
<name>A0ABR9ZG13_VIBAN</name>
<reference evidence="1 2" key="1">
    <citation type="journal article" date="2021" name="PeerJ">
        <title>Analysis of 44 Vibrio anguillarum genomes reveals high genetic diversity.</title>
        <authorList>
            <person name="Hansen M.J."/>
            <person name="Dalsgaard I."/>
        </authorList>
    </citation>
    <scope>NUCLEOTIDE SEQUENCE [LARGE SCALE GENOMIC DNA]</scope>
    <source>
        <strain evidence="1 2">040915-1/1B</strain>
    </source>
</reference>